<dbReference type="EMBL" id="JAPFQN010000003">
    <property type="protein sequence ID" value="MCX2743238.1"/>
    <property type="molecule type" value="Genomic_DNA"/>
</dbReference>
<protein>
    <recommendedName>
        <fullName evidence="3">Outer membrane protein beta-barrel domain-containing protein</fullName>
    </recommendedName>
</protein>
<evidence type="ECO:0000313" key="2">
    <source>
        <dbReference type="Proteomes" id="UP001209885"/>
    </source>
</evidence>
<reference evidence="1 2" key="1">
    <citation type="submission" date="2022-11" db="EMBL/GenBank/DDBJ databases">
        <title>The characterization of three novel Bacteroidetes species and genomic analysis of their roles in tidal elemental geochemical cycles.</title>
        <authorList>
            <person name="Ma K."/>
        </authorList>
    </citation>
    <scope>NUCLEOTIDE SEQUENCE [LARGE SCALE GENOMIC DNA]</scope>
    <source>
        <strain evidence="1 2">M17</strain>
    </source>
</reference>
<comment type="caution">
    <text evidence="1">The sequence shown here is derived from an EMBL/GenBank/DDBJ whole genome shotgun (WGS) entry which is preliminary data.</text>
</comment>
<accession>A0ABT3RNX5</accession>
<name>A0ABT3RNX5_9BACT</name>
<evidence type="ECO:0000313" key="1">
    <source>
        <dbReference type="EMBL" id="MCX2743238.1"/>
    </source>
</evidence>
<sequence length="198" mass="22894">MKSNLHKPLVITILSLFFFLSNAQIQLSGGLTFSKLLVNSENLETKMRTGYFTGVSYRYKPEPLKSLSFSGGFIFSRRKHIIEQPFLEKRYYGDSFLTIPIIIYYDITPWLLINAGYEFGTILESDFSEKEYRNRANAILFGLNFLQNKKVSPFIRSGFNPSGRLEYQTFDDFGNKTGTTSEFKNFYILTGLIFNLLQ</sequence>
<evidence type="ECO:0008006" key="3">
    <source>
        <dbReference type="Google" id="ProtNLM"/>
    </source>
</evidence>
<gene>
    <name evidence="1" type="ORF">OO013_05140</name>
</gene>
<keyword evidence="2" id="KW-1185">Reference proteome</keyword>
<dbReference type="Proteomes" id="UP001209885">
    <property type="component" value="Unassembled WGS sequence"/>
</dbReference>
<organism evidence="1 2">
    <name type="scientific">Mangrovivirga halotolerans</name>
    <dbReference type="NCBI Taxonomy" id="2993936"/>
    <lineage>
        <taxon>Bacteria</taxon>
        <taxon>Pseudomonadati</taxon>
        <taxon>Bacteroidota</taxon>
        <taxon>Cytophagia</taxon>
        <taxon>Cytophagales</taxon>
        <taxon>Mangrovivirgaceae</taxon>
        <taxon>Mangrovivirga</taxon>
    </lineage>
</organism>
<dbReference type="RefSeq" id="WP_266055613.1">
    <property type="nucleotide sequence ID" value="NZ_JAPFQN010000003.1"/>
</dbReference>
<proteinExistence type="predicted"/>